<feature type="transmembrane region" description="Helical" evidence="7">
    <location>
        <begin position="150"/>
        <end position="170"/>
    </location>
</feature>
<dbReference type="Pfam" id="PF00892">
    <property type="entry name" value="EamA"/>
    <property type="match status" value="2"/>
</dbReference>
<dbReference type="EMBL" id="LN868938">
    <property type="protein sequence ID" value="CRY75663.1"/>
    <property type="molecule type" value="Genomic_DNA"/>
</dbReference>
<evidence type="ECO:0000259" key="8">
    <source>
        <dbReference type="Pfam" id="PF00892"/>
    </source>
</evidence>
<keyword evidence="5 7" id="KW-0472">Membrane</keyword>
<feature type="transmembrane region" description="Helical" evidence="7">
    <location>
        <begin position="41"/>
        <end position="62"/>
    </location>
</feature>
<reference evidence="10" key="1">
    <citation type="submission" date="2015-03" db="EMBL/GenBank/DDBJ databases">
        <authorList>
            <consortium name="Pathogen Informatics"/>
        </authorList>
    </citation>
    <scope>NUCLEOTIDE SEQUENCE [LARGE SCALE GENOMIC DNA]</scope>
    <source>
        <strain evidence="10">NCTC11134</strain>
    </source>
</reference>
<evidence type="ECO:0000313" key="9">
    <source>
        <dbReference type="EMBL" id="CRY75663.1"/>
    </source>
</evidence>
<dbReference type="Proteomes" id="UP000057820">
    <property type="component" value="Chromosome 1"/>
</dbReference>
<dbReference type="InterPro" id="IPR050638">
    <property type="entry name" value="AA-Vitamin_Transporters"/>
</dbReference>
<evidence type="ECO:0000313" key="10">
    <source>
        <dbReference type="Proteomes" id="UP000057820"/>
    </source>
</evidence>
<keyword evidence="4 7" id="KW-1133">Transmembrane helix</keyword>
<gene>
    <name evidence="9" type="ORF">ERS450000_01451</name>
</gene>
<dbReference type="InterPro" id="IPR000620">
    <property type="entry name" value="EamA_dom"/>
</dbReference>
<feature type="transmembrane region" description="Helical" evidence="7">
    <location>
        <begin position="213"/>
        <end position="235"/>
    </location>
</feature>
<organism evidence="9 10">
    <name type="scientific">Nocardia farcinica</name>
    <dbReference type="NCBI Taxonomy" id="37329"/>
    <lineage>
        <taxon>Bacteria</taxon>
        <taxon>Bacillati</taxon>
        <taxon>Actinomycetota</taxon>
        <taxon>Actinomycetes</taxon>
        <taxon>Mycobacteriales</taxon>
        <taxon>Nocardiaceae</taxon>
        <taxon>Nocardia</taxon>
    </lineage>
</organism>
<evidence type="ECO:0000256" key="7">
    <source>
        <dbReference type="SAM" id="Phobius"/>
    </source>
</evidence>
<dbReference type="KEGG" id="nfr:ERS450000_01451"/>
<evidence type="ECO:0000256" key="1">
    <source>
        <dbReference type="ARBA" id="ARBA00004141"/>
    </source>
</evidence>
<evidence type="ECO:0000256" key="5">
    <source>
        <dbReference type="ARBA" id="ARBA00023136"/>
    </source>
</evidence>
<feature type="domain" description="EamA" evidence="8">
    <location>
        <begin position="151"/>
        <end position="284"/>
    </location>
</feature>
<accession>A0A0H5NJI1</accession>
<proteinExistence type="inferred from homology"/>
<dbReference type="GO" id="GO:0016020">
    <property type="term" value="C:membrane"/>
    <property type="evidence" value="ECO:0007669"/>
    <property type="project" value="UniProtKB-SubCell"/>
</dbReference>
<comment type="similarity">
    <text evidence="2">Belongs to the EamA transporter family.</text>
</comment>
<dbReference type="SUPFAM" id="SSF103481">
    <property type="entry name" value="Multidrug resistance efflux transporter EmrE"/>
    <property type="match status" value="2"/>
</dbReference>
<dbReference type="AlphaFoldDB" id="A0A0H5NJI1"/>
<feature type="domain" description="EamA" evidence="8">
    <location>
        <begin position="9"/>
        <end position="137"/>
    </location>
</feature>
<feature type="transmembrane region" description="Helical" evidence="7">
    <location>
        <begin position="269"/>
        <end position="286"/>
    </location>
</feature>
<evidence type="ECO:0000256" key="6">
    <source>
        <dbReference type="SAM" id="MobiDB-lite"/>
    </source>
</evidence>
<comment type="subcellular location">
    <subcellularLocation>
        <location evidence="1">Membrane</location>
        <topology evidence="1">Multi-pass membrane protein</topology>
    </subcellularLocation>
</comment>
<feature type="transmembrane region" description="Helical" evidence="7">
    <location>
        <begin position="182"/>
        <end position="201"/>
    </location>
</feature>
<feature type="region of interest" description="Disordered" evidence="6">
    <location>
        <begin position="289"/>
        <end position="310"/>
    </location>
</feature>
<evidence type="ECO:0000256" key="2">
    <source>
        <dbReference type="ARBA" id="ARBA00007362"/>
    </source>
</evidence>
<keyword evidence="3 7" id="KW-0812">Transmembrane</keyword>
<dbReference type="PANTHER" id="PTHR32322:SF2">
    <property type="entry name" value="EAMA DOMAIN-CONTAINING PROTEIN"/>
    <property type="match status" value="1"/>
</dbReference>
<sequence>MRREPATLLPAAAALVWGASYTVTGWGLRELDVLSYNAIRFAAAAPLLFAVVLLTEGAPWVARAVWPRLAVSASIGIVAYQLTFSLAVAWTTVTEAAILIALSPLWAALFAAVAGERVPGPVVVAALVATVGVILVVTGRPDGPPPVHRLAGDLAALAAGVLWGLYPVVTRPLLDRYSPVRVTAWAALIGGAVLLAGAALLPGARPGAAEWAALTWVSLAFSVLAVTVFGLVAWYRGVRALGSARTMLLMFAVPVVAAAFAVVGGERIGPAQILGGALVLAALAAVPTTRSDPAPPVTPASKHPVPRRIP</sequence>
<protein>
    <submittedName>
        <fullName evidence="9">Putative DMT superfamily transporter inner membrane protein</fullName>
    </submittedName>
</protein>
<feature type="transmembrane region" description="Helical" evidence="7">
    <location>
        <begin position="122"/>
        <end position="138"/>
    </location>
</feature>
<name>A0A0H5NJI1_NOCFR</name>
<dbReference type="InterPro" id="IPR037185">
    <property type="entry name" value="EmrE-like"/>
</dbReference>
<evidence type="ECO:0000256" key="4">
    <source>
        <dbReference type="ARBA" id="ARBA00022989"/>
    </source>
</evidence>
<dbReference type="PANTHER" id="PTHR32322">
    <property type="entry name" value="INNER MEMBRANE TRANSPORTER"/>
    <property type="match status" value="1"/>
</dbReference>
<dbReference type="RefSeq" id="WP_060591426.1">
    <property type="nucleotide sequence ID" value="NZ_CP031418.1"/>
</dbReference>
<feature type="transmembrane region" description="Helical" evidence="7">
    <location>
        <begin position="247"/>
        <end position="263"/>
    </location>
</feature>
<feature type="transmembrane region" description="Helical" evidence="7">
    <location>
        <begin position="96"/>
        <end position="115"/>
    </location>
</feature>
<evidence type="ECO:0000256" key="3">
    <source>
        <dbReference type="ARBA" id="ARBA00022692"/>
    </source>
</evidence>
<feature type="transmembrane region" description="Helical" evidence="7">
    <location>
        <begin position="69"/>
        <end position="90"/>
    </location>
</feature>